<proteinExistence type="predicted"/>
<gene>
    <name evidence="1" type="ORF">E0F88_24605</name>
</gene>
<dbReference type="InterPro" id="IPR007367">
    <property type="entry name" value="DUF433"/>
</dbReference>
<sequence>MAFEKSSVFGLGTGIYTLPDIAAILNLPHAKVRRWMHEYWKVHFGKADQIAFSDGTGTELVTNFYTLIEFFTFYQLRALGVTAQKIVRAHQVLEDVYKTAYPFATSKILTDGKEVLFKGEVGDIIRADETLQITIKEVLEPFCKKIEFDDDSLAKRFYPFGRDSEIVIDPHRQFGQPVISNTNILTETVYNLYRGGESTDLIARIYDLPTTQVQDAIDFHRHVA</sequence>
<keyword evidence="2" id="KW-1185">Reference proteome</keyword>
<dbReference type="RefSeq" id="WP_131960945.1">
    <property type="nucleotide sequence ID" value="NZ_SMFL01000011.1"/>
</dbReference>
<dbReference type="EMBL" id="SMFL01000011">
    <property type="protein sequence ID" value="TDE11612.1"/>
    <property type="molecule type" value="Genomic_DNA"/>
</dbReference>
<evidence type="ECO:0000313" key="2">
    <source>
        <dbReference type="Proteomes" id="UP000294850"/>
    </source>
</evidence>
<evidence type="ECO:0000313" key="1">
    <source>
        <dbReference type="EMBL" id="TDE11612.1"/>
    </source>
</evidence>
<dbReference type="SUPFAM" id="SSF46689">
    <property type="entry name" value="Homeodomain-like"/>
    <property type="match status" value="1"/>
</dbReference>
<accession>A0A4R5DCV5</accession>
<comment type="caution">
    <text evidence="1">The sequence shown here is derived from an EMBL/GenBank/DDBJ whole genome shotgun (WGS) entry which is preliminary data.</text>
</comment>
<name>A0A4R5DCV5_9BACT</name>
<dbReference type="Gene3D" id="1.10.10.10">
    <property type="entry name" value="Winged helix-like DNA-binding domain superfamily/Winged helix DNA-binding domain"/>
    <property type="match status" value="1"/>
</dbReference>
<dbReference type="InterPro" id="IPR009057">
    <property type="entry name" value="Homeodomain-like_sf"/>
</dbReference>
<dbReference type="OrthoDB" id="940717at2"/>
<organism evidence="1 2">
    <name type="scientific">Dyadobacter psychrotolerans</name>
    <dbReference type="NCBI Taxonomy" id="2541721"/>
    <lineage>
        <taxon>Bacteria</taxon>
        <taxon>Pseudomonadati</taxon>
        <taxon>Bacteroidota</taxon>
        <taxon>Cytophagia</taxon>
        <taxon>Cytophagales</taxon>
        <taxon>Spirosomataceae</taxon>
        <taxon>Dyadobacter</taxon>
    </lineage>
</organism>
<dbReference type="InterPro" id="IPR036388">
    <property type="entry name" value="WH-like_DNA-bd_sf"/>
</dbReference>
<reference evidence="1 2" key="1">
    <citation type="submission" date="2019-03" db="EMBL/GenBank/DDBJ databases">
        <title>Dyadobacter AR-3-6 sp. nov., isolated from arctic soil.</title>
        <authorList>
            <person name="Chaudhary D.K."/>
        </authorList>
    </citation>
    <scope>NUCLEOTIDE SEQUENCE [LARGE SCALE GENOMIC DNA]</scope>
    <source>
        <strain evidence="1 2">AR-3-6</strain>
    </source>
</reference>
<protein>
    <submittedName>
        <fullName evidence="1">DUF433 domain-containing protein</fullName>
    </submittedName>
</protein>
<dbReference type="Proteomes" id="UP000294850">
    <property type="component" value="Unassembled WGS sequence"/>
</dbReference>
<dbReference type="Pfam" id="PF04255">
    <property type="entry name" value="DUF433"/>
    <property type="match status" value="1"/>
</dbReference>
<dbReference type="AlphaFoldDB" id="A0A4R5DCV5"/>